<proteinExistence type="predicted"/>
<dbReference type="Proteomes" id="UP000183685">
    <property type="component" value="Unassembled WGS sequence"/>
</dbReference>
<dbReference type="PANTHER" id="PTHR10827">
    <property type="entry name" value="RETICULOCALBIN"/>
    <property type="match status" value="1"/>
</dbReference>
<evidence type="ECO:0000256" key="2">
    <source>
        <dbReference type="ARBA" id="ARBA00022737"/>
    </source>
</evidence>
<feature type="compositionally biased region" description="Basic residues" evidence="3">
    <location>
        <begin position="180"/>
        <end position="196"/>
    </location>
</feature>
<dbReference type="Pfam" id="PF13202">
    <property type="entry name" value="EF-hand_5"/>
    <property type="match status" value="3"/>
</dbReference>
<keyword evidence="7" id="KW-1185">Reference proteome</keyword>
<feature type="signal peptide" evidence="4">
    <location>
        <begin position="1"/>
        <end position="23"/>
    </location>
</feature>
<feature type="compositionally biased region" description="Basic and acidic residues" evidence="3">
    <location>
        <begin position="168"/>
        <end position="179"/>
    </location>
</feature>
<evidence type="ECO:0000313" key="6">
    <source>
        <dbReference type="EMBL" id="SDE34938.1"/>
    </source>
</evidence>
<reference evidence="6 7" key="1">
    <citation type="submission" date="2016-10" db="EMBL/GenBank/DDBJ databases">
        <authorList>
            <person name="de Groot N.N."/>
        </authorList>
    </citation>
    <scope>NUCLEOTIDE SEQUENCE [LARGE SCALE GENOMIC DNA]</scope>
    <source>
        <strain evidence="6 7">CGMCC 1.9109</strain>
    </source>
</reference>
<feature type="chain" id="PRO_5010194013" evidence="4">
    <location>
        <begin position="24"/>
        <end position="196"/>
    </location>
</feature>
<evidence type="ECO:0000313" key="7">
    <source>
        <dbReference type="Proteomes" id="UP000183685"/>
    </source>
</evidence>
<keyword evidence="2" id="KW-0677">Repeat</keyword>
<evidence type="ECO:0000256" key="3">
    <source>
        <dbReference type="SAM" id="MobiDB-lite"/>
    </source>
</evidence>
<dbReference type="EMBL" id="FNAK01000006">
    <property type="protein sequence ID" value="SDE34938.1"/>
    <property type="molecule type" value="Genomic_DNA"/>
</dbReference>
<keyword evidence="4" id="KW-0732">Signal</keyword>
<organism evidence="6 7">
    <name type="scientific">Kordiimonas lacus</name>
    <dbReference type="NCBI Taxonomy" id="637679"/>
    <lineage>
        <taxon>Bacteria</taxon>
        <taxon>Pseudomonadati</taxon>
        <taxon>Pseudomonadota</taxon>
        <taxon>Alphaproteobacteria</taxon>
        <taxon>Kordiimonadales</taxon>
        <taxon>Kordiimonadaceae</taxon>
        <taxon>Kordiimonas</taxon>
    </lineage>
</organism>
<name>A0A1G7C6J7_9PROT</name>
<feature type="domain" description="EF-hand" evidence="5">
    <location>
        <begin position="148"/>
        <end position="183"/>
    </location>
</feature>
<dbReference type="GO" id="GO:0005509">
    <property type="term" value="F:calcium ion binding"/>
    <property type="evidence" value="ECO:0007669"/>
    <property type="project" value="InterPro"/>
</dbReference>
<feature type="region of interest" description="Disordered" evidence="3">
    <location>
        <begin position="95"/>
        <end position="127"/>
    </location>
</feature>
<accession>A0A1G7C6J7</accession>
<dbReference type="InterPro" id="IPR018247">
    <property type="entry name" value="EF_Hand_1_Ca_BS"/>
</dbReference>
<feature type="domain" description="EF-hand" evidence="5">
    <location>
        <begin position="26"/>
        <end position="61"/>
    </location>
</feature>
<dbReference type="SMART" id="SM00054">
    <property type="entry name" value="EFh"/>
    <property type="match status" value="2"/>
</dbReference>
<dbReference type="InterPro" id="IPR002048">
    <property type="entry name" value="EF_hand_dom"/>
</dbReference>
<dbReference type="PROSITE" id="PS00018">
    <property type="entry name" value="EF_HAND_1"/>
    <property type="match status" value="2"/>
</dbReference>
<dbReference type="AlphaFoldDB" id="A0A1G7C6J7"/>
<dbReference type="RefSeq" id="WP_068306982.1">
    <property type="nucleotide sequence ID" value="NZ_FNAK01000006.1"/>
</dbReference>
<evidence type="ECO:0000256" key="4">
    <source>
        <dbReference type="SAM" id="SignalP"/>
    </source>
</evidence>
<dbReference type="InterPro" id="IPR011992">
    <property type="entry name" value="EF-hand-dom_pair"/>
</dbReference>
<dbReference type="PROSITE" id="PS50222">
    <property type="entry name" value="EF_HAND_2"/>
    <property type="match status" value="2"/>
</dbReference>
<protein>
    <submittedName>
        <fullName evidence="6">EF hand</fullName>
    </submittedName>
</protein>
<dbReference type="STRING" id="637679.GCA_001550055_03245"/>
<feature type="region of interest" description="Disordered" evidence="3">
    <location>
        <begin position="163"/>
        <end position="196"/>
    </location>
</feature>
<dbReference type="CDD" id="cd00051">
    <property type="entry name" value="EFh"/>
    <property type="match status" value="1"/>
</dbReference>
<evidence type="ECO:0000259" key="5">
    <source>
        <dbReference type="PROSITE" id="PS50222"/>
    </source>
</evidence>
<keyword evidence="1" id="KW-0479">Metal-binding</keyword>
<dbReference type="PANTHER" id="PTHR10827:SF98">
    <property type="entry name" value="45 KDA CALCIUM-BINDING PROTEIN"/>
    <property type="match status" value="1"/>
</dbReference>
<dbReference type="Gene3D" id="1.10.238.10">
    <property type="entry name" value="EF-hand"/>
    <property type="match status" value="2"/>
</dbReference>
<sequence>MMKVWKKTIAISATALFATGVLAADNMKERIEQRFKELDRNGNGIITHAEMMSIVQEKFGEFDKNRDGFLSLAELPKEMPVPEHVRERMEKRSERMQERMAEQGEEFDPEDMPPPRGPRGARFDGKPTRLHFVAKHDRDGDERVSLEEFAVKALRHFKRMDVNGNGEVTKDEAFEAAKEHRMKRGKGHPKQPHHGR</sequence>
<dbReference type="SUPFAM" id="SSF47473">
    <property type="entry name" value="EF-hand"/>
    <property type="match status" value="1"/>
</dbReference>
<evidence type="ECO:0000256" key="1">
    <source>
        <dbReference type="ARBA" id="ARBA00022723"/>
    </source>
</evidence>
<gene>
    <name evidence="6" type="ORF">SAMN04488071_2677</name>
</gene>